<evidence type="ECO:0000313" key="3">
    <source>
        <dbReference type="Proteomes" id="UP001634394"/>
    </source>
</evidence>
<comment type="caution">
    <text evidence="2">The sequence shown here is derived from an EMBL/GenBank/DDBJ whole genome shotgun (WGS) entry which is preliminary data.</text>
</comment>
<name>A0ABD3X5W9_SINWO</name>
<dbReference type="Pfam" id="PF00024">
    <property type="entry name" value="PAN_1"/>
    <property type="match status" value="1"/>
</dbReference>
<reference evidence="2 3" key="1">
    <citation type="submission" date="2024-11" db="EMBL/GenBank/DDBJ databases">
        <title>Chromosome-level genome assembly of the freshwater bivalve Anodonta woodiana.</title>
        <authorList>
            <person name="Chen X."/>
        </authorList>
    </citation>
    <scope>NUCLEOTIDE SEQUENCE [LARGE SCALE GENOMIC DNA]</scope>
    <source>
        <strain evidence="2">MN2024</strain>
        <tissue evidence="2">Gills</tissue>
    </source>
</reference>
<dbReference type="EMBL" id="JBJQND010000003">
    <property type="protein sequence ID" value="KAL3881130.1"/>
    <property type="molecule type" value="Genomic_DNA"/>
</dbReference>
<dbReference type="AlphaFoldDB" id="A0ABD3X5W9"/>
<gene>
    <name evidence="2" type="ORF">ACJMK2_027588</name>
</gene>
<keyword evidence="3" id="KW-1185">Reference proteome</keyword>
<dbReference type="InterPro" id="IPR003609">
    <property type="entry name" value="Pan_app"/>
</dbReference>
<proteinExistence type="predicted"/>
<dbReference type="SUPFAM" id="SSF49899">
    <property type="entry name" value="Concanavalin A-like lectins/glucanases"/>
    <property type="match status" value="1"/>
</dbReference>
<accession>A0ABD3X5W9</accession>
<dbReference type="Proteomes" id="UP001634394">
    <property type="component" value="Unassembled WGS sequence"/>
</dbReference>
<sequence length="341" mass="37596">MFQFQIKIVIILFVYLITCQIFKIHSFDSIYTYPLGKNIEVMEIAANQLSGVKGNVGYASGHPDLLYDSFLIKGCRNSYIDIPIPTGRITGDIALVLFVYPQAPLQGTILHYKASTWSTDNSDIKISLAGSTLLVSFTGGNGTIDYGTVSFPGKIGSDQWIALSLSRDKSNGKLAITINSTVLLDDDKSYPDDVQTALPGTLRIGGSQDVESRYFNGRITCLNVLNNVFNKPNEIQKIQATCSTGNWPITNSTVTDSCTATKGFYKVNINDKSPNSSISTLNMMSTASSIQCADLCSRTLNCKSFVIHETNKICKLFDKNYEYDLQSYPGAKYYTFKDECC</sequence>
<protein>
    <recommendedName>
        <fullName evidence="1">Apple domain-containing protein</fullName>
    </recommendedName>
</protein>
<dbReference type="Gene3D" id="3.50.4.10">
    <property type="entry name" value="Hepatocyte Growth Factor"/>
    <property type="match status" value="1"/>
</dbReference>
<feature type="domain" description="Apple" evidence="1">
    <location>
        <begin position="258"/>
        <end position="340"/>
    </location>
</feature>
<dbReference type="PROSITE" id="PS50948">
    <property type="entry name" value="PAN"/>
    <property type="match status" value="1"/>
</dbReference>
<evidence type="ECO:0000313" key="2">
    <source>
        <dbReference type="EMBL" id="KAL3881130.1"/>
    </source>
</evidence>
<dbReference type="Gene3D" id="2.60.120.200">
    <property type="match status" value="1"/>
</dbReference>
<organism evidence="2 3">
    <name type="scientific">Sinanodonta woodiana</name>
    <name type="common">Chinese pond mussel</name>
    <name type="synonym">Anodonta woodiana</name>
    <dbReference type="NCBI Taxonomy" id="1069815"/>
    <lineage>
        <taxon>Eukaryota</taxon>
        <taxon>Metazoa</taxon>
        <taxon>Spiralia</taxon>
        <taxon>Lophotrochozoa</taxon>
        <taxon>Mollusca</taxon>
        <taxon>Bivalvia</taxon>
        <taxon>Autobranchia</taxon>
        <taxon>Heteroconchia</taxon>
        <taxon>Palaeoheterodonta</taxon>
        <taxon>Unionida</taxon>
        <taxon>Unionoidea</taxon>
        <taxon>Unionidae</taxon>
        <taxon>Unioninae</taxon>
        <taxon>Sinanodonta</taxon>
    </lineage>
</organism>
<evidence type="ECO:0000259" key="1">
    <source>
        <dbReference type="PROSITE" id="PS50948"/>
    </source>
</evidence>
<dbReference type="InterPro" id="IPR013320">
    <property type="entry name" value="ConA-like_dom_sf"/>
</dbReference>